<evidence type="ECO:0000256" key="2">
    <source>
        <dbReference type="SAM" id="MobiDB-lite"/>
    </source>
</evidence>
<reference evidence="3" key="1">
    <citation type="submission" date="2020-04" db="EMBL/GenBank/DDBJ databases">
        <authorList>
            <person name="Alioto T."/>
            <person name="Alioto T."/>
            <person name="Gomez Garrido J."/>
        </authorList>
    </citation>
    <scope>NUCLEOTIDE SEQUENCE</scope>
    <source>
        <strain evidence="3">A484AB</strain>
    </source>
</reference>
<evidence type="ECO:0000313" key="3">
    <source>
        <dbReference type="EMBL" id="CAB4037688.1"/>
    </source>
</evidence>
<name>A0A6S7K2M2_PARCT</name>
<dbReference type="EMBL" id="CACRXK020023372">
    <property type="protein sequence ID" value="CAB4037688.1"/>
    <property type="molecule type" value="Genomic_DNA"/>
</dbReference>
<dbReference type="PANTHER" id="PTHR46260:SF3">
    <property type="entry name" value="RING-TYPE DOMAIN-CONTAINING PROTEIN"/>
    <property type="match status" value="1"/>
</dbReference>
<dbReference type="AlphaFoldDB" id="A0A6S7K2M2"/>
<protein>
    <submittedName>
        <fullName evidence="3">Kelch domain-containing 8B</fullName>
    </submittedName>
</protein>
<dbReference type="SMART" id="SM00612">
    <property type="entry name" value="Kelch"/>
    <property type="match status" value="4"/>
</dbReference>
<sequence length="399" mass="44163">MKKRLQEEFSQSGIEVEGLKIEVENLDEVNDTKKAIENRRGLNGQKVLDVKKYGELMKEMDKKLEEVKANQQRMEDNMKNLKQEIIDEIRGSATSRKRSRTSTSQSTSGPEEIIVIGGSGKRDTTLASVEKLQLGQSDTIWVALAAMTAPRSHATSVVIGTQIIVIGGATDSIETLDFGQRPLQWIKSKAVLPFCSLGHSSIVYQGKLIVIGGYNASKGAYSDEIYEVLLSAPYSSKLLCKLPKPIGYHGTEMIDNKIFLFGGKKDGLLYDDVMEYDPVKNECKVVSKLPYPLRYVSTVQWENKVILIGGEKGNDIPLKEVIMFDIKSGKYSMLPSMNHARRGSSAIISGDLILVIGGYGNKGATRSVERYDVSEKSWKDLPSMKEARGHTTAVVCPKF</sequence>
<evidence type="ECO:0000313" key="4">
    <source>
        <dbReference type="Proteomes" id="UP001152795"/>
    </source>
</evidence>
<dbReference type="Pfam" id="PF24681">
    <property type="entry name" value="Kelch_KLHDC2_KLHL20_DRC7"/>
    <property type="match status" value="1"/>
</dbReference>
<dbReference type="Gene3D" id="2.120.10.80">
    <property type="entry name" value="Kelch-type beta propeller"/>
    <property type="match status" value="2"/>
</dbReference>
<dbReference type="OrthoDB" id="6350321at2759"/>
<dbReference type="PANTHER" id="PTHR46260">
    <property type="entry name" value="RING-TYPE DOMAIN-CONTAINING PROTEIN"/>
    <property type="match status" value="1"/>
</dbReference>
<dbReference type="InterPro" id="IPR006652">
    <property type="entry name" value="Kelch_1"/>
</dbReference>
<keyword evidence="4" id="KW-1185">Reference proteome</keyword>
<accession>A0A6S7K2M2</accession>
<dbReference type="InterPro" id="IPR051746">
    <property type="entry name" value="Kelch_domain_containing_8"/>
</dbReference>
<dbReference type="SUPFAM" id="SSF117281">
    <property type="entry name" value="Kelch motif"/>
    <property type="match status" value="1"/>
</dbReference>
<comment type="caution">
    <text evidence="3">The sequence shown here is derived from an EMBL/GenBank/DDBJ whole genome shotgun (WGS) entry which is preliminary data.</text>
</comment>
<organism evidence="3 4">
    <name type="scientific">Paramuricea clavata</name>
    <name type="common">Red gorgonian</name>
    <name type="synonym">Violescent sea-whip</name>
    <dbReference type="NCBI Taxonomy" id="317549"/>
    <lineage>
        <taxon>Eukaryota</taxon>
        <taxon>Metazoa</taxon>
        <taxon>Cnidaria</taxon>
        <taxon>Anthozoa</taxon>
        <taxon>Octocorallia</taxon>
        <taxon>Malacalcyonacea</taxon>
        <taxon>Plexauridae</taxon>
        <taxon>Paramuricea</taxon>
    </lineage>
</organism>
<feature type="coiled-coil region" evidence="1">
    <location>
        <begin position="19"/>
        <end position="84"/>
    </location>
</feature>
<evidence type="ECO:0000256" key="1">
    <source>
        <dbReference type="SAM" id="Coils"/>
    </source>
</evidence>
<gene>
    <name evidence="3" type="ORF">PACLA_8A024649</name>
</gene>
<proteinExistence type="predicted"/>
<keyword evidence="1" id="KW-0175">Coiled coil</keyword>
<feature type="region of interest" description="Disordered" evidence="2">
    <location>
        <begin position="89"/>
        <end position="115"/>
    </location>
</feature>
<dbReference type="InterPro" id="IPR015915">
    <property type="entry name" value="Kelch-typ_b-propeller"/>
</dbReference>
<dbReference type="Proteomes" id="UP001152795">
    <property type="component" value="Unassembled WGS sequence"/>
</dbReference>